<feature type="transmembrane region" description="Helical" evidence="1">
    <location>
        <begin position="12"/>
        <end position="29"/>
    </location>
</feature>
<keyword evidence="3" id="KW-1185">Reference proteome</keyword>
<keyword evidence="1" id="KW-0472">Membrane</keyword>
<accession>A0A9J6A5Y1</accession>
<dbReference type="EMBL" id="JACXVP010000002">
    <property type="protein sequence ID" value="KAG5619776.1"/>
    <property type="molecule type" value="Genomic_DNA"/>
</dbReference>
<evidence type="ECO:0000256" key="1">
    <source>
        <dbReference type="SAM" id="Phobius"/>
    </source>
</evidence>
<protein>
    <submittedName>
        <fullName evidence="2">Uncharacterized protein</fullName>
    </submittedName>
</protein>
<evidence type="ECO:0000313" key="2">
    <source>
        <dbReference type="EMBL" id="KAG5619776.1"/>
    </source>
</evidence>
<dbReference type="Proteomes" id="UP000824120">
    <property type="component" value="Chromosome 2"/>
</dbReference>
<keyword evidence="1" id="KW-1133">Transmembrane helix</keyword>
<evidence type="ECO:0000313" key="3">
    <source>
        <dbReference type="Proteomes" id="UP000824120"/>
    </source>
</evidence>
<gene>
    <name evidence="2" type="ORF">H5410_004994</name>
</gene>
<organism evidence="2 3">
    <name type="scientific">Solanum commersonii</name>
    <name type="common">Commerson's wild potato</name>
    <name type="synonym">Commerson's nightshade</name>
    <dbReference type="NCBI Taxonomy" id="4109"/>
    <lineage>
        <taxon>Eukaryota</taxon>
        <taxon>Viridiplantae</taxon>
        <taxon>Streptophyta</taxon>
        <taxon>Embryophyta</taxon>
        <taxon>Tracheophyta</taxon>
        <taxon>Spermatophyta</taxon>
        <taxon>Magnoliopsida</taxon>
        <taxon>eudicotyledons</taxon>
        <taxon>Gunneridae</taxon>
        <taxon>Pentapetalae</taxon>
        <taxon>asterids</taxon>
        <taxon>lamiids</taxon>
        <taxon>Solanales</taxon>
        <taxon>Solanaceae</taxon>
        <taxon>Solanoideae</taxon>
        <taxon>Solaneae</taxon>
        <taxon>Solanum</taxon>
    </lineage>
</organism>
<reference evidence="2 3" key="1">
    <citation type="submission" date="2020-09" db="EMBL/GenBank/DDBJ databases">
        <title>De no assembly of potato wild relative species, Solanum commersonii.</title>
        <authorList>
            <person name="Cho K."/>
        </authorList>
    </citation>
    <scope>NUCLEOTIDE SEQUENCE [LARGE SCALE GENOMIC DNA]</scope>
    <source>
        <strain evidence="2">LZ3.2</strain>
        <tissue evidence="2">Leaf</tissue>
    </source>
</reference>
<keyword evidence="1" id="KW-0812">Transmembrane</keyword>
<feature type="non-terminal residue" evidence="2">
    <location>
        <position position="118"/>
    </location>
</feature>
<comment type="caution">
    <text evidence="2">The sequence shown here is derived from an EMBL/GenBank/DDBJ whole genome shotgun (WGS) entry which is preliminary data.</text>
</comment>
<proteinExistence type="predicted"/>
<sequence>VVQSIIRHNKSGSPILSAICTLVFYFGRYGTASQNRSTTRRLLLSIADLIFSFRAWHTRTLGKTMAVWQLTQFGLVILRISFLRSFSCLVPFCSIVSMLCSSIQIPEIQRFTLVIGTK</sequence>
<dbReference type="AlphaFoldDB" id="A0A9J6A5Y1"/>
<name>A0A9J6A5Y1_SOLCO</name>